<dbReference type="AlphaFoldDB" id="A0A806CJ14"/>
<sequence>MELFDENYYAKAVVNIIGEVKDPIMYKWFFPEQIEDVDLQMGYQRTVKWDAFLNANPTTIANEVNTISTIGFSSEVVRLNYLKLQYKFRHLKQSSEKFYTSDSYIGDINNNLLPFAQAYKLASSEIIKLINHFVLTGTVSIQKDGKNQKRLLPNMYGLLNMPDQVKEEVQNGNKDKMDKIFEKVDTGLSKLELGDEFSTPMMVIVDPTTSLKLVKPCSSDQFPPISCEKWEDVLIQTIKAINNREDVYIETSNLLKHQILVYPLNPELIKFKPSKYMLPTPNEQVDRDSTDIAHSYIDFVLGGLLASSLTYEQIFLLTFYHMGCQLRKQGIVREFEFERIKKEKFNELELDYYPGGKGVEEGSESCASSKNLCLQLDSFLEKLKRDTSTPSCMGVV</sequence>
<reference evidence="1 2" key="1">
    <citation type="journal article" date="2011" name="J. Bacteriol.">
        <title>Whole genome sequence of an unusual Borrelia burgdorferi sensu lato isolate.</title>
        <authorList>
            <person name="Casjens S.R."/>
            <person name="Fraser-Liggett C.M."/>
            <person name="Mongodin E.F."/>
            <person name="Qiu W.G."/>
            <person name="Dunn J.J."/>
            <person name="Luft B.J."/>
            <person name="Schutzer S.E."/>
        </authorList>
    </citation>
    <scope>NUCLEOTIDE SEQUENCE [LARGE SCALE GENOMIC DNA]</scope>
    <source>
        <strain evidence="1 2">SV1</strain>
    </source>
</reference>
<evidence type="ECO:0000313" key="2">
    <source>
        <dbReference type="Proteomes" id="UP000006166"/>
    </source>
</evidence>
<dbReference type="Proteomes" id="UP000006166">
    <property type="component" value="Plasmid SV1_lp32-12"/>
</dbReference>
<gene>
    <name evidence="1" type="ORF">BSV1_X28</name>
</gene>
<evidence type="ECO:0000313" key="1">
    <source>
        <dbReference type="EMBL" id="ACN93223.1"/>
    </source>
</evidence>
<keyword evidence="2" id="KW-1185">Reference proteome</keyword>
<organism evidence="1 2">
    <name type="scientific">Borreliella finlandensis</name>
    <dbReference type="NCBI Taxonomy" id="498741"/>
    <lineage>
        <taxon>Bacteria</taxon>
        <taxon>Pseudomonadati</taxon>
        <taxon>Spirochaetota</taxon>
        <taxon>Spirochaetia</taxon>
        <taxon>Spirochaetales</taxon>
        <taxon>Borreliaceae</taxon>
        <taxon>Borreliella</taxon>
    </lineage>
</organism>
<keyword evidence="1" id="KW-0614">Plasmid</keyword>
<accession>A0A806CJ14</accession>
<name>A0A806CJ14_9SPIR</name>
<protein>
    <submittedName>
        <fullName evidence="1">Uncharacterized protein</fullName>
    </submittedName>
</protein>
<geneLocation type="plasmid" evidence="1 2">
    <name>SV1_lp32-12</name>
</geneLocation>
<dbReference type="EMBL" id="CP001516">
    <property type="protein sequence ID" value="ACN93223.1"/>
    <property type="molecule type" value="Genomic_DNA"/>
</dbReference>
<proteinExistence type="predicted"/>